<name>A0A1F6B051_9BACT</name>
<dbReference type="GO" id="GO:0006007">
    <property type="term" value="P:glucose catabolic process"/>
    <property type="evidence" value="ECO:0007669"/>
    <property type="project" value="InterPro"/>
</dbReference>
<dbReference type="InterPro" id="IPR006124">
    <property type="entry name" value="Metalloenzyme"/>
</dbReference>
<dbReference type="InterPro" id="IPR005995">
    <property type="entry name" value="Pgm_bpd_ind"/>
</dbReference>
<dbReference type="SUPFAM" id="SSF53649">
    <property type="entry name" value="Alkaline phosphatase-like"/>
    <property type="match status" value="1"/>
</dbReference>
<accession>A0A1F6B051</accession>
<dbReference type="Gene3D" id="3.40.720.10">
    <property type="entry name" value="Alkaline Phosphatase, subunit A"/>
    <property type="match status" value="1"/>
</dbReference>
<evidence type="ECO:0000259" key="1">
    <source>
        <dbReference type="Pfam" id="PF01676"/>
    </source>
</evidence>
<dbReference type="GO" id="GO:0030145">
    <property type="term" value="F:manganese ion binding"/>
    <property type="evidence" value="ECO:0007669"/>
    <property type="project" value="TreeGrafter"/>
</dbReference>
<feature type="domain" description="Metalloenzyme" evidence="1">
    <location>
        <begin position="2"/>
        <end position="73"/>
    </location>
</feature>
<protein>
    <recommendedName>
        <fullName evidence="1">Metalloenzyme domain-containing protein</fullName>
    </recommendedName>
</protein>
<evidence type="ECO:0000313" key="2">
    <source>
        <dbReference type="EMBL" id="OGG30309.1"/>
    </source>
</evidence>
<dbReference type="InterPro" id="IPR017850">
    <property type="entry name" value="Alkaline_phosphatase_core_sf"/>
</dbReference>
<dbReference type="GO" id="GO:0005829">
    <property type="term" value="C:cytosol"/>
    <property type="evidence" value="ECO:0007669"/>
    <property type="project" value="TreeGrafter"/>
</dbReference>
<comment type="caution">
    <text evidence="2">The sequence shown here is derived from an EMBL/GenBank/DDBJ whole genome shotgun (WGS) entry which is preliminary data.</text>
</comment>
<dbReference type="Pfam" id="PF01676">
    <property type="entry name" value="Metalloenzyme"/>
    <property type="match status" value="1"/>
</dbReference>
<dbReference type="Proteomes" id="UP000176409">
    <property type="component" value="Unassembled WGS sequence"/>
</dbReference>
<dbReference type="EMBL" id="MFJZ01000026">
    <property type="protein sequence ID" value="OGG30309.1"/>
    <property type="molecule type" value="Genomic_DNA"/>
</dbReference>
<dbReference type="AlphaFoldDB" id="A0A1F6B051"/>
<dbReference type="PANTHER" id="PTHR31637">
    <property type="entry name" value="2,3-BISPHOSPHOGLYCERATE-INDEPENDENT PHOSPHOGLYCERATE MUTASE"/>
    <property type="match status" value="1"/>
</dbReference>
<gene>
    <name evidence="2" type="ORF">A2973_03425</name>
</gene>
<sequence length="94" mass="10015">MEEILRVDGACIITGDHGNVEEMLGADGGMDTEHSTFPVPFMVIAKRFLGYPHHLPKGKLADVAPTLLCLLGLAVPPEMTGINLLADFIQGGKT</sequence>
<dbReference type="STRING" id="1798396.A2973_03425"/>
<reference evidence="2 3" key="1">
    <citation type="journal article" date="2016" name="Nat. Commun.">
        <title>Thousands of microbial genomes shed light on interconnected biogeochemical processes in an aquifer system.</title>
        <authorList>
            <person name="Anantharaman K."/>
            <person name="Brown C.T."/>
            <person name="Hug L.A."/>
            <person name="Sharon I."/>
            <person name="Castelle C.J."/>
            <person name="Probst A.J."/>
            <person name="Thomas B.C."/>
            <person name="Singh A."/>
            <person name="Wilkins M.J."/>
            <person name="Karaoz U."/>
            <person name="Brodie E.L."/>
            <person name="Williams K.H."/>
            <person name="Hubbard S.S."/>
            <person name="Banfield J.F."/>
        </authorList>
    </citation>
    <scope>NUCLEOTIDE SEQUENCE [LARGE SCALE GENOMIC DNA]</scope>
</reference>
<dbReference type="GO" id="GO:0004619">
    <property type="term" value="F:phosphoglycerate mutase activity"/>
    <property type="evidence" value="ECO:0007669"/>
    <property type="project" value="InterPro"/>
</dbReference>
<dbReference type="PANTHER" id="PTHR31637:SF0">
    <property type="entry name" value="2,3-BISPHOSPHOGLYCERATE-INDEPENDENT PHOSPHOGLYCERATE MUTASE"/>
    <property type="match status" value="1"/>
</dbReference>
<organism evidence="2 3">
    <name type="scientific">Candidatus Gottesmanbacteria bacterium RIFCSPLOWO2_01_FULL_49_10</name>
    <dbReference type="NCBI Taxonomy" id="1798396"/>
    <lineage>
        <taxon>Bacteria</taxon>
        <taxon>Candidatus Gottesmaniibacteriota</taxon>
    </lineage>
</organism>
<evidence type="ECO:0000313" key="3">
    <source>
        <dbReference type="Proteomes" id="UP000176409"/>
    </source>
</evidence>
<proteinExistence type="predicted"/>